<dbReference type="Pfam" id="PF11774">
    <property type="entry name" value="Lsr2"/>
    <property type="match status" value="1"/>
</dbReference>
<keyword evidence="5" id="KW-1185">Reference proteome</keyword>
<dbReference type="Pfam" id="PF23359">
    <property type="entry name" value="Lsr2_DNA-bd"/>
    <property type="match status" value="1"/>
</dbReference>
<dbReference type="AlphaFoldDB" id="S5SXD5"/>
<dbReference type="InterPro" id="IPR042261">
    <property type="entry name" value="Lsr2-like_dimerization"/>
</dbReference>
<feature type="domain" description="Lsr2 dimerization" evidence="2">
    <location>
        <begin position="1"/>
        <end position="60"/>
    </location>
</feature>
<proteinExistence type="predicted"/>
<dbReference type="KEGG" id="cmd:B841_12185"/>
<feature type="domain" description="Lsr2 DNA-binding" evidence="3">
    <location>
        <begin position="68"/>
        <end position="102"/>
    </location>
</feature>
<evidence type="ECO:0000259" key="3">
    <source>
        <dbReference type="Pfam" id="PF23359"/>
    </source>
</evidence>
<evidence type="ECO:0000313" key="5">
    <source>
        <dbReference type="Proteomes" id="UP000015388"/>
    </source>
</evidence>
<keyword evidence="1" id="KW-0238">DNA-binding</keyword>
<dbReference type="GO" id="GO:0016746">
    <property type="term" value="F:acyltransferase activity"/>
    <property type="evidence" value="ECO:0007669"/>
    <property type="project" value="InterPro"/>
</dbReference>
<dbReference type="RefSeq" id="WP_020936490.1">
    <property type="nucleotide sequence ID" value="NC_021915.1"/>
</dbReference>
<accession>S5SXD5</accession>
<dbReference type="STRING" id="1224163.B841_12185"/>
<evidence type="ECO:0000259" key="2">
    <source>
        <dbReference type="Pfam" id="PF11774"/>
    </source>
</evidence>
<dbReference type="HOGENOM" id="CLU_139818_1_0_11"/>
<dbReference type="Gene3D" id="4.10.320.10">
    <property type="entry name" value="E3-binding domain"/>
    <property type="match status" value="1"/>
</dbReference>
<evidence type="ECO:0000256" key="1">
    <source>
        <dbReference type="ARBA" id="ARBA00023125"/>
    </source>
</evidence>
<dbReference type="Proteomes" id="UP000015388">
    <property type="component" value="Chromosome"/>
</dbReference>
<dbReference type="InterPro" id="IPR055370">
    <property type="entry name" value="Lsr2_DNA-bd"/>
</dbReference>
<dbReference type="InterPro" id="IPR024412">
    <property type="entry name" value="Lsr2_dim_dom"/>
</dbReference>
<gene>
    <name evidence="4" type="ORF">B841_12185</name>
</gene>
<evidence type="ECO:0000313" key="4">
    <source>
        <dbReference type="EMBL" id="AGS35909.1"/>
    </source>
</evidence>
<sequence>MARREITQYFDDLDGSALTEEELNVVRFSLDGTDYVLDLSEDNAREFRELLARYLEVAREETANVLEKADPADIRQWAQSKGMDVANRGKIPHSIMKAYQEAHA</sequence>
<dbReference type="Gene3D" id="3.30.60.230">
    <property type="entry name" value="Lsr2, dimerization domain"/>
    <property type="match status" value="1"/>
</dbReference>
<dbReference type="eggNOG" id="ENOG5032RKK">
    <property type="taxonomic scope" value="Bacteria"/>
</dbReference>
<organism evidence="4 5">
    <name type="scientific">Corynebacterium maris DSM 45190</name>
    <dbReference type="NCBI Taxonomy" id="1224163"/>
    <lineage>
        <taxon>Bacteria</taxon>
        <taxon>Bacillati</taxon>
        <taxon>Actinomycetota</taxon>
        <taxon>Actinomycetes</taxon>
        <taxon>Mycobacteriales</taxon>
        <taxon>Corynebacteriaceae</taxon>
        <taxon>Corynebacterium</taxon>
    </lineage>
</organism>
<name>S5SXD5_9CORY</name>
<dbReference type="EMBL" id="CP003924">
    <property type="protein sequence ID" value="AGS35909.1"/>
    <property type="molecule type" value="Genomic_DNA"/>
</dbReference>
<dbReference type="OrthoDB" id="4113332at2"/>
<protein>
    <submittedName>
        <fullName evidence="4">Lsr2-like protein</fullName>
    </submittedName>
</protein>
<dbReference type="GO" id="GO:0003677">
    <property type="term" value="F:DNA binding"/>
    <property type="evidence" value="ECO:0007669"/>
    <property type="project" value="UniProtKB-KW"/>
</dbReference>
<dbReference type="PATRIC" id="fig|1224163.3.peg.2461"/>
<dbReference type="InterPro" id="IPR036625">
    <property type="entry name" value="E3-bd_dom_sf"/>
</dbReference>
<reference evidence="4 5" key="1">
    <citation type="submission" date="2012-11" db="EMBL/GenBank/DDBJ databases">
        <title>The complete genome sequence of Corynebacterium maris Coryn-1 (=DSM 45190).</title>
        <authorList>
            <person name="Schaffert L."/>
            <person name="Albersmeier A."/>
            <person name="Kalinowski J."/>
            <person name="Ruckert C."/>
        </authorList>
    </citation>
    <scope>NUCLEOTIDE SEQUENCE [LARGE SCALE GENOMIC DNA]</scope>
    <source>
        <strain evidence="5">Coryn-1</strain>
    </source>
</reference>